<accession>A0ACB9ZXM5</accession>
<name>A0ACB9ZXM5_CATRO</name>
<dbReference type="EMBL" id="CM044708">
    <property type="protein sequence ID" value="KAI5650987.1"/>
    <property type="molecule type" value="Genomic_DNA"/>
</dbReference>
<evidence type="ECO:0000313" key="1">
    <source>
        <dbReference type="EMBL" id="KAI5650987.1"/>
    </source>
</evidence>
<organism evidence="1 2">
    <name type="scientific">Catharanthus roseus</name>
    <name type="common">Madagascar periwinkle</name>
    <name type="synonym">Vinca rosea</name>
    <dbReference type="NCBI Taxonomy" id="4058"/>
    <lineage>
        <taxon>Eukaryota</taxon>
        <taxon>Viridiplantae</taxon>
        <taxon>Streptophyta</taxon>
        <taxon>Embryophyta</taxon>
        <taxon>Tracheophyta</taxon>
        <taxon>Spermatophyta</taxon>
        <taxon>Magnoliopsida</taxon>
        <taxon>eudicotyledons</taxon>
        <taxon>Gunneridae</taxon>
        <taxon>Pentapetalae</taxon>
        <taxon>asterids</taxon>
        <taxon>lamiids</taxon>
        <taxon>Gentianales</taxon>
        <taxon>Apocynaceae</taxon>
        <taxon>Rauvolfioideae</taxon>
        <taxon>Vinceae</taxon>
        <taxon>Catharanthinae</taxon>
        <taxon>Catharanthus</taxon>
    </lineage>
</organism>
<dbReference type="Proteomes" id="UP001060085">
    <property type="component" value="Linkage Group LG08"/>
</dbReference>
<keyword evidence="2" id="KW-1185">Reference proteome</keyword>
<proteinExistence type="predicted"/>
<sequence length="352" mass="40078">MGNLSWHSRRYHLFIIFKAFSIISVIPLIFYQGICPSFLEMADLVIGDRDDVLTSVSDTPPTHYMVRLQSFSLLTKNDIEKYCTSEFEAGGYRWKLIIYPDGNKTKNITDNISIYLMLAESSLLHPGLEVHAIFKLFLRDQNKDNYMTLEVGKGRRFHKMKQECGFGRFLALRTFNDPLNGYLVNDTCVFGAEVYVCKENNRGKGESLLMMKDAISHKHTWKIQALSTIKEDFQESLPFNAGDHKWKIRFYPRGKGSGTGNHISLYLALADPANLPNDCQIYADFTLRIIDQIHSKNYFGKANYWFSGSNPLCGWPRFISLGYFNLPSSGLLVKDSCSIEAEVTVHGLATSL</sequence>
<comment type="caution">
    <text evidence="1">The sequence shown here is derived from an EMBL/GenBank/DDBJ whole genome shotgun (WGS) entry which is preliminary data.</text>
</comment>
<evidence type="ECO:0000313" key="2">
    <source>
        <dbReference type="Proteomes" id="UP001060085"/>
    </source>
</evidence>
<protein>
    <submittedName>
        <fullName evidence="1">Uncharacterized protein</fullName>
    </submittedName>
</protein>
<reference evidence="2" key="1">
    <citation type="journal article" date="2023" name="Nat. Plants">
        <title>Single-cell RNA sequencing provides a high-resolution roadmap for understanding the multicellular compartmentation of specialized metabolism.</title>
        <authorList>
            <person name="Sun S."/>
            <person name="Shen X."/>
            <person name="Li Y."/>
            <person name="Li Y."/>
            <person name="Wang S."/>
            <person name="Li R."/>
            <person name="Zhang H."/>
            <person name="Shen G."/>
            <person name="Guo B."/>
            <person name="Wei J."/>
            <person name="Xu J."/>
            <person name="St-Pierre B."/>
            <person name="Chen S."/>
            <person name="Sun C."/>
        </authorList>
    </citation>
    <scope>NUCLEOTIDE SEQUENCE [LARGE SCALE GENOMIC DNA]</scope>
</reference>
<gene>
    <name evidence="1" type="ORF">M9H77_36992</name>
</gene>